<name>A0A5C6RTQ0_9FLAO</name>
<feature type="transmembrane region" description="Helical" evidence="1">
    <location>
        <begin position="542"/>
        <end position="560"/>
    </location>
</feature>
<dbReference type="AlphaFoldDB" id="A0A5C6RTQ0"/>
<reference evidence="2 3" key="1">
    <citation type="submission" date="2019-08" db="EMBL/GenBank/DDBJ databases">
        <title>Genome of Vicingus serpentipes NCIMB 15042.</title>
        <authorList>
            <person name="Bowman J.P."/>
        </authorList>
    </citation>
    <scope>NUCLEOTIDE SEQUENCE [LARGE SCALE GENOMIC DNA]</scope>
    <source>
        <strain evidence="2 3">NCIMB 15042</strain>
    </source>
</reference>
<feature type="transmembrane region" description="Helical" evidence="1">
    <location>
        <begin position="848"/>
        <end position="872"/>
    </location>
</feature>
<feature type="transmembrane region" description="Helical" evidence="1">
    <location>
        <begin position="518"/>
        <end position="535"/>
    </location>
</feature>
<dbReference type="RefSeq" id="WP_147100564.1">
    <property type="nucleotide sequence ID" value="NZ_VOOS01000003.1"/>
</dbReference>
<feature type="transmembrane region" description="Helical" evidence="1">
    <location>
        <begin position="453"/>
        <end position="475"/>
    </location>
</feature>
<protein>
    <submittedName>
        <fullName evidence="2">YfhO family protein</fullName>
    </submittedName>
</protein>
<sequence>MKEFFNKNWKYLAILAGFLAVASIYFLPALQGYFLVQGDTSSWKSAAKELMDFRAFYGKEAVWTNSMFGGMPGYIINTIYLNGFTQIDKLIGLGLPFPIDVMFISMVSFLILSKSLKVETLIAIIGAVAFAFISYNLLIIEAGHNTKMRAIAYMPAVLGAFIMMYKSKKLLFPTALLAFFMALEIRAGHIQMTYYLAFILIAIGIYEFINYIKSNQIKSFLIRTILIVVASSFGLLANFTNTYYTYSYGKDTMRGTPEITVKPDGNSKEKTQSSGLDRDYIVQWCYGKQESLNLLIPNAKGDSKNLTGKYFDYLRESNPQLYNFSVEQYQKNGGKVFGGYWGDQPFTSGANYLGAVIVLLAIMYLIFVKSKLKWAFAGVSFLALLLAWGKNLGGSVDEMWLTNFFIDYVPLYSKFRAVSSILVILNLLFPLMAVLFINYIYKNKEWAKQNLKKLMIGAGSIGGIVLILALMPNLLSFTSDTENVLLNGLYNQQNGAINIADLELTLTEFRSGEFQKDAFRTLGFMTIAIALLFLWISDKLKYNLAILGLAFLALIDVTLVDKRYLNNEKNPQNKREYLSWEKITGFENTPNASQGDYQIYSIQTEKNPKIEQEALERISEAKKVSKKNSSKIEESIRFATLNFNTNYRVMNLDNPFNSATVAYFHKSSGGYHAAKMARYQDMIDFYIQGELSMLQTPEKTKVLNMLNTKYYLYQGNLVLDNQYAYGNAWFVNNTKVVENANQEILAIGDINPKETAVVDKKFENLIDKSYQNNEAFIVMEDYKPNHIVYNSKSNTNQLAVFSEMYYHDDWVAYIDGKQVPHLRANYVLRSLPVPAGEHKIEFKFEPKMIVVGDIISISVFVLIILALAFSFFQEWKAKNEDKLTGV</sequence>
<dbReference type="PANTHER" id="PTHR38454:SF1">
    <property type="entry name" value="INTEGRAL MEMBRANE PROTEIN"/>
    <property type="match status" value="1"/>
</dbReference>
<feature type="transmembrane region" description="Helical" evidence="1">
    <location>
        <begin position="12"/>
        <end position="34"/>
    </location>
</feature>
<dbReference type="PANTHER" id="PTHR38454">
    <property type="entry name" value="INTEGRAL MEMBRANE PROTEIN-RELATED"/>
    <property type="match status" value="1"/>
</dbReference>
<dbReference type="EMBL" id="VOOS01000003">
    <property type="protein sequence ID" value="TXB65487.1"/>
    <property type="molecule type" value="Genomic_DNA"/>
</dbReference>
<gene>
    <name evidence="2" type="ORF">FRY74_08680</name>
</gene>
<dbReference type="Pfam" id="PF09586">
    <property type="entry name" value="YfhO"/>
    <property type="match status" value="1"/>
</dbReference>
<dbReference type="InterPro" id="IPR018580">
    <property type="entry name" value="Uncharacterised_YfhO"/>
</dbReference>
<feature type="transmembrane region" description="Helical" evidence="1">
    <location>
        <begin position="194"/>
        <end position="212"/>
    </location>
</feature>
<evidence type="ECO:0000313" key="2">
    <source>
        <dbReference type="EMBL" id="TXB65487.1"/>
    </source>
</evidence>
<comment type="caution">
    <text evidence="2">The sequence shown here is derived from an EMBL/GenBank/DDBJ whole genome shotgun (WGS) entry which is preliminary data.</text>
</comment>
<dbReference type="Proteomes" id="UP000321721">
    <property type="component" value="Unassembled WGS sequence"/>
</dbReference>
<keyword evidence="1" id="KW-1133">Transmembrane helix</keyword>
<proteinExistence type="predicted"/>
<organism evidence="2 3">
    <name type="scientific">Vicingus serpentipes</name>
    <dbReference type="NCBI Taxonomy" id="1926625"/>
    <lineage>
        <taxon>Bacteria</taxon>
        <taxon>Pseudomonadati</taxon>
        <taxon>Bacteroidota</taxon>
        <taxon>Flavobacteriia</taxon>
        <taxon>Flavobacteriales</taxon>
        <taxon>Vicingaceae</taxon>
        <taxon>Vicingus</taxon>
    </lineage>
</organism>
<evidence type="ECO:0000313" key="3">
    <source>
        <dbReference type="Proteomes" id="UP000321721"/>
    </source>
</evidence>
<feature type="transmembrane region" description="Helical" evidence="1">
    <location>
        <begin position="170"/>
        <end position="188"/>
    </location>
</feature>
<feature type="transmembrane region" description="Helical" evidence="1">
    <location>
        <begin position="374"/>
        <end position="393"/>
    </location>
</feature>
<feature type="transmembrane region" description="Helical" evidence="1">
    <location>
        <begin position="417"/>
        <end position="441"/>
    </location>
</feature>
<keyword evidence="3" id="KW-1185">Reference proteome</keyword>
<dbReference type="OrthoDB" id="9772884at2"/>
<keyword evidence="1" id="KW-0472">Membrane</keyword>
<feature type="transmembrane region" description="Helical" evidence="1">
    <location>
        <begin position="121"/>
        <end position="140"/>
    </location>
</feature>
<keyword evidence="1" id="KW-0812">Transmembrane</keyword>
<evidence type="ECO:0000256" key="1">
    <source>
        <dbReference type="SAM" id="Phobius"/>
    </source>
</evidence>
<feature type="transmembrane region" description="Helical" evidence="1">
    <location>
        <begin position="224"/>
        <end position="244"/>
    </location>
</feature>
<accession>A0A5C6RTQ0</accession>
<feature type="transmembrane region" description="Helical" evidence="1">
    <location>
        <begin position="90"/>
        <end position="112"/>
    </location>
</feature>
<feature type="transmembrane region" description="Helical" evidence="1">
    <location>
        <begin position="349"/>
        <end position="367"/>
    </location>
</feature>